<feature type="compositionally biased region" description="Polar residues" evidence="1">
    <location>
        <begin position="91"/>
        <end position="106"/>
    </location>
</feature>
<evidence type="ECO:0000313" key="2">
    <source>
        <dbReference type="EMBL" id="KAK6353305.1"/>
    </source>
</evidence>
<feature type="region of interest" description="Disordered" evidence="1">
    <location>
        <begin position="33"/>
        <end position="289"/>
    </location>
</feature>
<comment type="caution">
    <text evidence="2">The sequence shown here is derived from an EMBL/GenBank/DDBJ whole genome shotgun (WGS) entry which is preliminary data.</text>
</comment>
<dbReference type="AlphaFoldDB" id="A0AAV9V2L4"/>
<sequence length="364" mass="38848">MSRTSSRNVPLQPVATNSEDQAAAMVASIAGVDGAPPLALGDGGGSVPMSRTPSASTARPPPTQSSQYFPTTPTLHTLDLFPLQQPGEDQLASSPNLTELSPTPLQRSPSPSNSSSSPSSRSSDVSSPVDHDGLRQQRRPGFRKFGTASRTASLREPKDETDEEESPAFLPWTEAAGDGANSTPAEATADVQDVQAAVPQAASNPPTSRNRRPRANVGGYEPDRRENTSGGTIKRGLGIQQVGVQPYHAVSDSGTSTPGSQSSPRRRFPDGRRGAESSPSMGSSFSDLSGEHNPSSSSCNFSPYLSLFLHLYPVRDSCTTAENTHSYHLLLHILVSLCCVFCTFQADPPLREIPRCRQIRKDFY</sequence>
<proteinExistence type="predicted"/>
<feature type="compositionally biased region" description="Low complexity" evidence="1">
    <location>
        <begin position="251"/>
        <end position="263"/>
    </location>
</feature>
<feature type="compositionally biased region" description="Low complexity" evidence="1">
    <location>
        <begin position="185"/>
        <end position="208"/>
    </location>
</feature>
<organism evidence="2 3">
    <name type="scientific">Orbilia brochopaga</name>
    <dbReference type="NCBI Taxonomy" id="3140254"/>
    <lineage>
        <taxon>Eukaryota</taxon>
        <taxon>Fungi</taxon>
        <taxon>Dikarya</taxon>
        <taxon>Ascomycota</taxon>
        <taxon>Pezizomycotina</taxon>
        <taxon>Orbiliomycetes</taxon>
        <taxon>Orbiliales</taxon>
        <taxon>Orbiliaceae</taxon>
        <taxon>Orbilia</taxon>
    </lineage>
</organism>
<dbReference type="EMBL" id="JAVHNQ010000003">
    <property type="protein sequence ID" value="KAK6353305.1"/>
    <property type="molecule type" value="Genomic_DNA"/>
</dbReference>
<accession>A0AAV9V2L4</accession>
<reference evidence="2 3" key="1">
    <citation type="submission" date="2019-10" db="EMBL/GenBank/DDBJ databases">
        <authorList>
            <person name="Palmer J.M."/>
        </authorList>
    </citation>
    <scope>NUCLEOTIDE SEQUENCE [LARGE SCALE GENOMIC DNA]</scope>
    <source>
        <strain evidence="2 3">TWF696</strain>
    </source>
</reference>
<dbReference type="Proteomes" id="UP001375240">
    <property type="component" value="Unassembled WGS sequence"/>
</dbReference>
<evidence type="ECO:0000313" key="3">
    <source>
        <dbReference type="Proteomes" id="UP001375240"/>
    </source>
</evidence>
<protein>
    <submittedName>
        <fullName evidence="2">Uncharacterized protein</fullName>
    </submittedName>
</protein>
<gene>
    <name evidence="2" type="ORF">TWF696_005277</name>
</gene>
<name>A0AAV9V2L4_9PEZI</name>
<evidence type="ECO:0000256" key="1">
    <source>
        <dbReference type="SAM" id="MobiDB-lite"/>
    </source>
</evidence>
<keyword evidence="3" id="KW-1185">Reference proteome</keyword>
<feature type="compositionally biased region" description="Low complexity" evidence="1">
    <location>
        <begin position="107"/>
        <end position="128"/>
    </location>
</feature>
<feature type="compositionally biased region" description="Polar residues" evidence="1">
    <location>
        <begin position="277"/>
        <end position="289"/>
    </location>
</feature>